<keyword evidence="1 4" id="KW-0349">Heme</keyword>
<dbReference type="SUPFAM" id="SSF50952">
    <property type="entry name" value="Soluble quinoprotein glucose dehydrogenase"/>
    <property type="match status" value="1"/>
</dbReference>
<dbReference type="GO" id="GO:0016787">
    <property type="term" value="F:hydrolase activity"/>
    <property type="evidence" value="ECO:0007669"/>
    <property type="project" value="UniProtKB-KW"/>
</dbReference>
<keyword evidence="5" id="KW-0732">Signal</keyword>
<keyword evidence="3 4" id="KW-0408">Iron</keyword>
<dbReference type="Gene3D" id="2.60.120.260">
    <property type="entry name" value="Galactose-binding domain-like"/>
    <property type="match status" value="1"/>
</dbReference>
<dbReference type="SUPFAM" id="SSF46626">
    <property type="entry name" value="Cytochrome c"/>
    <property type="match status" value="1"/>
</dbReference>
<dbReference type="InterPro" id="IPR013428">
    <property type="entry name" value="Membrane-bound_put_N"/>
</dbReference>
<dbReference type="InterPro" id="IPR011041">
    <property type="entry name" value="Quinoprot_gluc/sorb_DH_b-prop"/>
</dbReference>
<keyword evidence="7" id="KW-0378">Hydrolase</keyword>
<evidence type="ECO:0000256" key="4">
    <source>
        <dbReference type="PROSITE-ProRule" id="PRU00433"/>
    </source>
</evidence>
<evidence type="ECO:0000259" key="6">
    <source>
        <dbReference type="PROSITE" id="PS51007"/>
    </source>
</evidence>
<dbReference type="GO" id="GO:0009055">
    <property type="term" value="F:electron transfer activity"/>
    <property type="evidence" value="ECO:0007669"/>
    <property type="project" value="InterPro"/>
</dbReference>
<dbReference type="SUPFAM" id="SSF48371">
    <property type="entry name" value="ARM repeat"/>
    <property type="match status" value="1"/>
</dbReference>
<dbReference type="InterPro" id="IPR016024">
    <property type="entry name" value="ARM-type_fold"/>
</dbReference>
<feature type="signal peptide" evidence="5">
    <location>
        <begin position="1"/>
        <end position="23"/>
    </location>
</feature>
<dbReference type="PANTHER" id="PTHR33546">
    <property type="entry name" value="LARGE, MULTIFUNCTIONAL SECRETED PROTEIN-RELATED"/>
    <property type="match status" value="1"/>
</dbReference>
<proteinExistence type="predicted"/>
<dbReference type="InterPro" id="IPR011042">
    <property type="entry name" value="6-blade_b-propeller_TolB-like"/>
</dbReference>
<dbReference type="Gene3D" id="1.10.760.10">
    <property type="entry name" value="Cytochrome c-like domain"/>
    <property type="match status" value="1"/>
</dbReference>
<reference evidence="7 8" key="1">
    <citation type="submission" date="2019-03" db="EMBL/GenBank/DDBJ databases">
        <title>Deep-cultivation of Planctomycetes and their phenomic and genomic characterization uncovers novel biology.</title>
        <authorList>
            <person name="Wiegand S."/>
            <person name="Jogler M."/>
            <person name="Boedeker C."/>
            <person name="Pinto D."/>
            <person name="Vollmers J."/>
            <person name="Rivas-Marin E."/>
            <person name="Kohn T."/>
            <person name="Peeters S.H."/>
            <person name="Heuer A."/>
            <person name="Rast P."/>
            <person name="Oberbeckmann S."/>
            <person name="Bunk B."/>
            <person name="Jeske O."/>
            <person name="Meyerdierks A."/>
            <person name="Storesund J.E."/>
            <person name="Kallscheuer N."/>
            <person name="Luecker S."/>
            <person name="Lage O.M."/>
            <person name="Pohl T."/>
            <person name="Merkel B.J."/>
            <person name="Hornburger P."/>
            <person name="Mueller R.-W."/>
            <person name="Bruemmer F."/>
            <person name="Labrenz M."/>
            <person name="Spormann A.M."/>
            <person name="Op den Camp H."/>
            <person name="Overmann J."/>
            <person name="Amann R."/>
            <person name="Jetten M.S.M."/>
            <person name="Mascher T."/>
            <person name="Medema M.H."/>
            <person name="Devos D.P."/>
            <person name="Kaster A.-K."/>
            <person name="Ovreas L."/>
            <person name="Rohde M."/>
            <person name="Galperin M.Y."/>
            <person name="Jogler C."/>
        </authorList>
    </citation>
    <scope>NUCLEOTIDE SEQUENCE [LARGE SCALE GENOMIC DNA]</scope>
    <source>
        <strain evidence="7 8">Enr10</strain>
    </source>
</reference>
<evidence type="ECO:0000313" key="7">
    <source>
        <dbReference type="EMBL" id="QDT24916.1"/>
    </source>
</evidence>
<dbReference type="SUPFAM" id="SSF49785">
    <property type="entry name" value="Galactose-binding domain-like"/>
    <property type="match status" value="1"/>
</dbReference>
<dbReference type="InterPro" id="IPR055557">
    <property type="entry name" value="DUF7133"/>
</dbReference>
<dbReference type="Gene3D" id="2.120.10.30">
    <property type="entry name" value="TolB, C-terminal domain"/>
    <property type="match status" value="1"/>
</dbReference>
<keyword evidence="2 4" id="KW-0479">Metal-binding</keyword>
<feature type="domain" description="Cytochrome c" evidence="6">
    <location>
        <begin position="1043"/>
        <end position="1176"/>
    </location>
</feature>
<sequence precursor="true">MNKSCFVALFITLTLYSINCLQAADPNAKTSLIQVPGAWEDQQAGKYADLDGFAWYRCYVKVPNNWADMTARPLWRDSVTLSIEKLADAHEVYINGTRIGQIGSFPPQFKSGFDSYQRYKVPPGTLKLGKYNTIAIRVFNQEGPGGFRGVPPILAGYFLECVLKGEWEFLPGDDPRWALTARDQKPAQAAFDQFTPATSTLKRSAKLSPGRRLSPEKSMTLFETDDDVEVEQLLTEPLIGQPLFMSFDERGRMWVVQYRQYPYPAGLKVLSRNKYYRMEFDRLSPPPPNHFPGNDRITIHEDTDGDGKYDEHKVFAGDLNIATSVVKGRGGIWVLNPPYLLFYPDKDNDDIPDGDPEVRLRGFGLSDTHSAPNSLQWGPDGWLYMVQGSNLVSHLKNSDQPDAKSIYCEGPAVWRYHPETGRYELFAEGGGNAFGLEVDADGRVYSGHNGGGTRGFYYVQGGYYEKGTERKYGDVSNPYAFGLLPFMKHAATPRFSHALVKYEGDTLPARFKGKLISVDPLHQYLVLTKVEPLGSSFQTEDVGFPLKSTDLGFRPVAIYVGPDGGVYVADFYEEFIAHGQHYQGQIDPNSGRIYRLKGKDAQPRKVEDLSKKTTRELLELLKHPNEWHRRTALRLIGDRKDPSVIPVLKQWIKENDGHLALEAFWALNLSQGFDDAVAEETLKHPQPMVRFWTVRLLGDDKVVSSHIGEKLVEMARTETNAEVRGQLAATARRLPADVCLPLVEALSRHAEDVDDPFQPLMLWWALESKSISDREQVLALLKDKQFWQRPLVQTALLERLIRRYATAGSRTDLVTCAKLFELAPDVDSRKLLMTGFESSFKGRSLAGLPEALVKALADAGGGSTTLQMRLGNSDAIQKALDALKSPEKKATGKNQAELVDYIQVLGELQEPQARPALQSLLSSTKNADLQTALLVALQKYQQPEIATVILERYPSYADDVREVALSTLVSRKAWTRALLAAVEEGRIEKQSIPEDLVRKMTIHQDPEIKELVARHWKEIQGASSQQMQASIARISGVLEQGASDVYRGKELYQQNCAKCHVLFGEGKRVGPELTQYKRDDSLRMLMHIVNPSAEIREGFETYLVITDDGLVVSGFLYDQDKQIVVLRGADGQNVTIKRENIDEMIKQPKSLMPDGLLDKLSDQQLRDLFGFLRSSQPVFK</sequence>
<dbReference type="Pfam" id="PF00034">
    <property type="entry name" value="Cytochrom_C"/>
    <property type="match status" value="1"/>
</dbReference>
<feature type="chain" id="PRO_5021818970" evidence="5">
    <location>
        <begin position="24"/>
        <end position="1180"/>
    </location>
</feature>
<gene>
    <name evidence="7" type="ORF">Enr10x_02080</name>
</gene>
<dbReference type="PROSITE" id="PS51007">
    <property type="entry name" value="CYTC"/>
    <property type="match status" value="1"/>
</dbReference>
<dbReference type="Pfam" id="PF13646">
    <property type="entry name" value="HEAT_2"/>
    <property type="match status" value="1"/>
</dbReference>
<dbReference type="PANTHER" id="PTHR33546:SF1">
    <property type="entry name" value="LARGE, MULTIFUNCTIONAL SECRETED PROTEIN"/>
    <property type="match status" value="1"/>
</dbReference>
<accession>A0A517PZZ6</accession>
<dbReference type="InterPro" id="IPR036909">
    <property type="entry name" value="Cyt_c-like_dom_sf"/>
</dbReference>
<evidence type="ECO:0000256" key="3">
    <source>
        <dbReference type="ARBA" id="ARBA00023004"/>
    </source>
</evidence>
<dbReference type="GO" id="GO:0046872">
    <property type="term" value="F:metal ion binding"/>
    <property type="evidence" value="ECO:0007669"/>
    <property type="project" value="UniProtKB-KW"/>
</dbReference>
<dbReference type="InterPro" id="IPR011989">
    <property type="entry name" value="ARM-like"/>
</dbReference>
<dbReference type="EMBL" id="CP037421">
    <property type="protein sequence ID" value="QDT24916.1"/>
    <property type="molecule type" value="Genomic_DNA"/>
</dbReference>
<dbReference type="GO" id="GO:0020037">
    <property type="term" value="F:heme binding"/>
    <property type="evidence" value="ECO:0007669"/>
    <property type="project" value="InterPro"/>
</dbReference>
<protein>
    <submittedName>
        <fullName evidence="7">Glycosyl hydrolases family 2, sugar binding domain</fullName>
    </submittedName>
</protein>
<dbReference type="NCBIfam" id="TIGR02603">
    <property type="entry name" value="CxxCH_TIGR02603"/>
    <property type="match status" value="1"/>
</dbReference>
<dbReference type="Gene3D" id="1.25.10.10">
    <property type="entry name" value="Leucine-rich Repeat Variant"/>
    <property type="match status" value="2"/>
</dbReference>
<dbReference type="InterPro" id="IPR008979">
    <property type="entry name" value="Galactose-bd-like_sf"/>
</dbReference>
<dbReference type="Proteomes" id="UP000315647">
    <property type="component" value="Chromosome"/>
</dbReference>
<dbReference type="Pfam" id="PF23500">
    <property type="entry name" value="DUF7133"/>
    <property type="match status" value="1"/>
</dbReference>
<evidence type="ECO:0000313" key="8">
    <source>
        <dbReference type="Proteomes" id="UP000315647"/>
    </source>
</evidence>
<dbReference type="InterPro" id="IPR013427">
    <property type="entry name" value="Haem-bd_dom_put"/>
</dbReference>
<evidence type="ECO:0000256" key="2">
    <source>
        <dbReference type="ARBA" id="ARBA00022723"/>
    </source>
</evidence>
<keyword evidence="8" id="KW-1185">Reference proteome</keyword>
<dbReference type="RefSeq" id="WP_145447893.1">
    <property type="nucleotide sequence ID" value="NZ_CP037421.1"/>
</dbReference>
<evidence type="ECO:0000256" key="1">
    <source>
        <dbReference type="ARBA" id="ARBA00022617"/>
    </source>
</evidence>
<evidence type="ECO:0000256" key="5">
    <source>
        <dbReference type="SAM" id="SignalP"/>
    </source>
</evidence>
<organism evidence="7 8">
    <name type="scientific">Gimesia panareensis</name>
    <dbReference type="NCBI Taxonomy" id="2527978"/>
    <lineage>
        <taxon>Bacteria</taxon>
        <taxon>Pseudomonadati</taxon>
        <taxon>Planctomycetota</taxon>
        <taxon>Planctomycetia</taxon>
        <taxon>Planctomycetales</taxon>
        <taxon>Planctomycetaceae</taxon>
        <taxon>Gimesia</taxon>
    </lineage>
</organism>
<dbReference type="AlphaFoldDB" id="A0A517PZZ6"/>
<dbReference type="InterPro" id="IPR009056">
    <property type="entry name" value="Cyt_c-like_dom"/>
</dbReference>
<name>A0A517PZZ6_9PLAN</name>
<dbReference type="NCBIfam" id="TIGR02604">
    <property type="entry name" value="Piru_Ver_Nterm"/>
    <property type="match status" value="1"/>
</dbReference>